<keyword evidence="1" id="KW-0472">Membrane</keyword>
<evidence type="ECO:0000313" key="2">
    <source>
        <dbReference type="EMBL" id="KAK2108492.1"/>
    </source>
</evidence>
<evidence type="ECO:0000313" key="3">
    <source>
        <dbReference type="Proteomes" id="UP001266305"/>
    </source>
</evidence>
<accession>A0ABQ9VGY3</accession>
<protein>
    <submittedName>
        <fullName evidence="2">Uncharacterized protein</fullName>
    </submittedName>
</protein>
<reference evidence="2 3" key="1">
    <citation type="submission" date="2023-05" db="EMBL/GenBank/DDBJ databases">
        <title>B98-5 Cell Line De Novo Hybrid Assembly: An Optical Mapping Approach.</title>
        <authorList>
            <person name="Kananen K."/>
            <person name="Auerbach J.A."/>
            <person name="Kautto E."/>
            <person name="Blachly J.S."/>
        </authorList>
    </citation>
    <scope>NUCLEOTIDE SEQUENCE [LARGE SCALE GENOMIC DNA]</scope>
    <source>
        <strain evidence="2">B95-8</strain>
        <tissue evidence="2">Cell line</tissue>
    </source>
</reference>
<comment type="caution">
    <text evidence="2">The sequence shown here is derived from an EMBL/GenBank/DDBJ whole genome shotgun (WGS) entry which is preliminary data.</text>
</comment>
<dbReference type="Proteomes" id="UP001266305">
    <property type="component" value="Unassembled WGS sequence"/>
</dbReference>
<dbReference type="EMBL" id="JASSZA010000006">
    <property type="protein sequence ID" value="KAK2108492.1"/>
    <property type="molecule type" value="Genomic_DNA"/>
</dbReference>
<feature type="transmembrane region" description="Helical" evidence="1">
    <location>
        <begin position="20"/>
        <end position="38"/>
    </location>
</feature>
<sequence>GAAGPLSVLHSLTHPHRPLFLLPLLGAAAAMILLEVNNRIIEETLALKFENAAAG</sequence>
<evidence type="ECO:0000256" key="1">
    <source>
        <dbReference type="SAM" id="Phobius"/>
    </source>
</evidence>
<organism evidence="2 3">
    <name type="scientific">Saguinus oedipus</name>
    <name type="common">Cotton-top tamarin</name>
    <name type="synonym">Oedipomidas oedipus</name>
    <dbReference type="NCBI Taxonomy" id="9490"/>
    <lineage>
        <taxon>Eukaryota</taxon>
        <taxon>Metazoa</taxon>
        <taxon>Chordata</taxon>
        <taxon>Craniata</taxon>
        <taxon>Vertebrata</taxon>
        <taxon>Euteleostomi</taxon>
        <taxon>Mammalia</taxon>
        <taxon>Eutheria</taxon>
        <taxon>Euarchontoglires</taxon>
        <taxon>Primates</taxon>
        <taxon>Haplorrhini</taxon>
        <taxon>Platyrrhini</taxon>
        <taxon>Cebidae</taxon>
        <taxon>Callitrichinae</taxon>
        <taxon>Saguinus</taxon>
    </lineage>
</organism>
<name>A0ABQ9VGY3_SAGOE</name>
<keyword evidence="1" id="KW-0812">Transmembrane</keyword>
<gene>
    <name evidence="2" type="ORF">P7K49_013657</name>
</gene>
<keyword evidence="1" id="KW-1133">Transmembrane helix</keyword>
<proteinExistence type="predicted"/>
<feature type="non-terminal residue" evidence="2">
    <location>
        <position position="1"/>
    </location>
</feature>
<keyword evidence="3" id="KW-1185">Reference proteome</keyword>